<reference evidence="3 4" key="1">
    <citation type="submission" date="2010-03" db="EMBL/GenBank/DDBJ databases">
        <authorList>
            <consortium name="The Broad Institute Genome Sequencing Platform"/>
            <person name="Ward D."/>
            <person name="Earl A."/>
            <person name="Feldgarden M."/>
            <person name="Gevers D."/>
            <person name="Young S."/>
            <person name="Zeng Q."/>
            <person name="Koehrsen M."/>
            <person name="Alvarado L."/>
            <person name="Berlin A.M."/>
            <person name="Borenstein D."/>
            <person name="Chapman S.B."/>
            <person name="Chen Z."/>
            <person name="Engels R."/>
            <person name="Freedman E."/>
            <person name="Gellesch M."/>
            <person name="Goldberg J."/>
            <person name="Griggs A."/>
            <person name="Gujja S."/>
            <person name="Heilman E.R."/>
            <person name="Heiman D.I."/>
            <person name="Hepburn T.A."/>
            <person name="Howarth C."/>
            <person name="Jen D."/>
            <person name="Larson L."/>
            <person name="Mehta T."/>
            <person name="Park D."/>
            <person name="Pearson M."/>
            <person name="Richards J."/>
            <person name="Roberts A."/>
            <person name="Saif S."/>
            <person name="Shea T.D."/>
            <person name="Shenoy N."/>
            <person name="Sisk P."/>
            <person name="Stolte C."/>
            <person name="Sykes S.N."/>
            <person name="Walk T."/>
            <person name="White J."/>
            <person name="Yandava C."/>
            <person name="Izard J."/>
            <person name="Baranova O.V."/>
            <person name="Blanton J.M."/>
            <person name="Tanner A.C."/>
            <person name="Dewhirst F."/>
            <person name="Haas B."/>
            <person name="Nusbaum C."/>
            <person name="Birren B."/>
        </authorList>
    </citation>
    <scope>NUCLEOTIDE SEQUENCE [LARGE SCALE GENOMIC DNA]</scope>
    <source>
        <strain evidence="3 4">ATCC 29453</strain>
    </source>
</reference>
<sequence length="131" mass="15404">MSHSIYIHNFHLDGYGHVNNARYLEFLEQARWHYFQQLNMSEILRQIQLVVVHLDIQYRQAIECDETILIDTHILSAQSRRLMLQQIIRLSGSLKIAAQANVTLMPTQNGKTFRLPETVLQKFNQLISQEK</sequence>
<name>V9HL72_9NEIS</name>
<keyword evidence="2 3" id="KW-0378">Hydrolase</keyword>
<comment type="caution">
    <text evidence="3">The sequence shown here is derived from an EMBL/GenBank/DDBJ whole genome shotgun (WGS) entry which is preliminary data.</text>
</comment>
<proteinExistence type="inferred from homology"/>
<dbReference type="CDD" id="cd00586">
    <property type="entry name" value="4HBT"/>
    <property type="match status" value="1"/>
</dbReference>
<comment type="similarity">
    <text evidence="1">Belongs to the 4-hydroxybenzoyl-CoA thioesterase family.</text>
</comment>
<dbReference type="Pfam" id="PF13279">
    <property type="entry name" value="4HBT_2"/>
    <property type="match status" value="1"/>
</dbReference>
<dbReference type="KEGG" id="smur:BWP33_04350"/>
<dbReference type="Gene3D" id="3.10.129.10">
    <property type="entry name" value="Hotdog Thioesterase"/>
    <property type="match status" value="1"/>
</dbReference>
<accession>V9HL72</accession>
<dbReference type="GO" id="GO:0047617">
    <property type="term" value="F:fatty acyl-CoA hydrolase activity"/>
    <property type="evidence" value="ECO:0007669"/>
    <property type="project" value="TreeGrafter"/>
</dbReference>
<reference evidence="3 4" key="2">
    <citation type="submission" date="2011-10" db="EMBL/GenBank/DDBJ databases">
        <title>The Genome Sequence of Simonsiella muelleri ATCC 29453.</title>
        <authorList>
            <consortium name="The Broad Institute Genome Sequencing Platform"/>
            <consortium name="The Broad Institute Genome Sequencing Center for Infectious Disease"/>
            <person name="Earl A."/>
            <person name="Ward D."/>
            <person name="Feldgarden M."/>
            <person name="Gevers D."/>
            <person name="Izard J."/>
            <person name="Baranova O.V."/>
            <person name="Blanton J.M."/>
            <person name="Tanner A.C."/>
            <person name="Dewhirst F."/>
            <person name="Young S.K."/>
            <person name="Zeng Q."/>
            <person name="Gargeya S."/>
            <person name="Fitzgerald M."/>
            <person name="Haas B."/>
            <person name="Abouelleil A."/>
            <person name="Alvarado L."/>
            <person name="Arachchi H.M."/>
            <person name="Berlin A."/>
            <person name="Brown A."/>
            <person name="Chapman S.B."/>
            <person name="Chen Z."/>
            <person name="Dunbar C."/>
            <person name="Freedman E."/>
            <person name="Gearin G."/>
            <person name="Goldberg J."/>
            <person name="Griggs A."/>
            <person name="Gujja S."/>
            <person name="Heiman D."/>
            <person name="Howarth C."/>
            <person name="Larson L."/>
            <person name="Lui A."/>
            <person name="MacDonald P.J.P."/>
            <person name="Montmayeur A."/>
            <person name="Murphy C."/>
            <person name="Neiman D."/>
            <person name="Pearson M."/>
            <person name="Priest M."/>
            <person name="Roberts A."/>
            <person name="Saif S."/>
            <person name="Shea T."/>
            <person name="Shenoy N."/>
            <person name="Sisk P."/>
            <person name="Stolte C."/>
            <person name="Sykes S."/>
            <person name="Wortman J."/>
            <person name="Nusbaum C."/>
            <person name="Birren B."/>
        </authorList>
    </citation>
    <scope>NUCLEOTIDE SEQUENCE [LARGE SCALE GENOMIC DNA]</scope>
    <source>
        <strain evidence="3 4">ATCC 29453</strain>
    </source>
</reference>
<evidence type="ECO:0000256" key="1">
    <source>
        <dbReference type="ARBA" id="ARBA00005953"/>
    </source>
</evidence>
<dbReference type="InterPro" id="IPR050563">
    <property type="entry name" value="4-hydroxybenzoyl-CoA_TE"/>
</dbReference>
<dbReference type="OrthoDB" id="9799036at2"/>
<dbReference type="PANTHER" id="PTHR31793:SF24">
    <property type="entry name" value="LONG-CHAIN ACYL-COA THIOESTERASE FADM"/>
    <property type="match status" value="1"/>
</dbReference>
<dbReference type="PANTHER" id="PTHR31793">
    <property type="entry name" value="4-HYDROXYBENZOYL-COA THIOESTERASE FAMILY MEMBER"/>
    <property type="match status" value="1"/>
</dbReference>
<keyword evidence="4" id="KW-1185">Reference proteome</keyword>
<dbReference type="AlphaFoldDB" id="V9HL72"/>
<protein>
    <submittedName>
        <fullName evidence="3">YbgC/YbaW family acyl-CoA thioester hydrolase</fullName>
    </submittedName>
</protein>
<dbReference type="InterPro" id="IPR006684">
    <property type="entry name" value="YbgC/YbaW"/>
</dbReference>
<dbReference type="RefSeq" id="WP_002641781.1">
    <property type="nucleotide sequence ID" value="NZ_CP019448.1"/>
</dbReference>
<dbReference type="Proteomes" id="UP000017813">
    <property type="component" value="Unassembled WGS sequence"/>
</dbReference>
<organism evidence="3 4">
    <name type="scientific">Simonsiella muelleri ATCC 29453</name>
    <dbReference type="NCBI Taxonomy" id="641147"/>
    <lineage>
        <taxon>Bacteria</taxon>
        <taxon>Pseudomonadati</taxon>
        <taxon>Pseudomonadota</taxon>
        <taxon>Betaproteobacteria</taxon>
        <taxon>Neisseriales</taxon>
        <taxon>Neisseriaceae</taxon>
        <taxon>Simonsiella</taxon>
    </lineage>
</organism>
<dbReference type="SUPFAM" id="SSF54637">
    <property type="entry name" value="Thioesterase/thiol ester dehydrase-isomerase"/>
    <property type="match status" value="1"/>
</dbReference>
<dbReference type="STRING" id="641147.HMPREF9021_01147"/>
<dbReference type="HOGENOM" id="CLU_101141_4_2_4"/>
<dbReference type="EMBL" id="ADCY02000024">
    <property type="protein sequence ID" value="EFG30919.1"/>
    <property type="molecule type" value="Genomic_DNA"/>
</dbReference>
<dbReference type="PIRSF" id="PIRSF003230">
    <property type="entry name" value="YbgC"/>
    <property type="match status" value="1"/>
</dbReference>
<dbReference type="InterPro" id="IPR029069">
    <property type="entry name" value="HotDog_dom_sf"/>
</dbReference>
<dbReference type="eggNOG" id="COG0824">
    <property type="taxonomic scope" value="Bacteria"/>
</dbReference>
<gene>
    <name evidence="3" type="ORF">HMPREF9021_01147</name>
</gene>
<evidence type="ECO:0000313" key="4">
    <source>
        <dbReference type="Proteomes" id="UP000017813"/>
    </source>
</evidence>
<evidence type="ECO:0000256" key="2">
    <source>
        <dbReference type="ARBA" id="ARBA00022801"/>
    </source>
</evidence>
<evidence type="ECO:0000313" key="3">
    <source>
        <dbReference type="EMBL" id="EFG30919.1"/>
    </source>
</evidence>